<dbReference type="OrthoDB" id="5344482at2759"/>
<feature type="region of interest" description="Disordered" evidence="1">
    <location>
        <begin position="1"/>
        <end position="31"/>
    </location>
</feature>
<gene>
    <name evidence="2" type="ORF">CABS02_00768</name>
</gene>
<organism evidence="2 3">
    <name type="scientific">Colletotrichum abscissum</name>
    <dbReference type="NCBI Taxonomy" id="1671311"/>
    <lineage>
        <taxon>Eukaryota</taxon>
        <taxon>Fungi</taxon>
        <taxon>Dikarya</taxon>
        <taxon>Ascomycota</taxon>
        <taxon>Pezizomycotina</taxon>
        <taxon>Sordariomycetes</taxon>
        <taxon>Hypocreomycetidae</taxon>
        <taxon>Glomerellales</taxon>
        <taxon>Glomerellaceae</taxon>
        <taxon>Colletotrichum</taxon>
        <taxon>Colletotrichum acutatum species complex</taxon>
    </lineage>
</organism>
<protein>
    <submittedName>
        <fullName evidence="2">Uncharacterized protein</fullName>
    </submittedName>
</protein>
<feature type="region of interest" description="Disordered" evidence="1">
    <location>
        <begin position="323"/>
        <end position="353"/>
    </location>
</feature>
<name>A0A9P9XRN0_9PEZI</name>
<evidence type="ECO:0000313" key="2">
    <source>
        <dbReference type="EMBL" id="KAI3558728.1"/>
    </source>
</evidence>
<dbReference type="EMBL" id="SDAQ01000002">
    <property type="protein sequence ID" value="KAI3558728.1"/>
    <property type="molecule type" value="Genomic_DNA"/>
</dbReference>
<keyword evidence="3" id="KW-1185">Reference proteome</keyword>
<proteinExistence type="predicted"/>
<dbReference type="AlphaFoldDB" id="A0A9P9XRN0"/>
<dbReference type="Proteomes" id="UP001056436">
    <property type="component" value="Unassembled WGS sequence"/>
</dbReference>
<sequence>MGTPGSSRASSPPRVASMGVHIPGPTTSTNPDAAANIAPFALARFEFEAGKGNEGTKVLMVEWDPSISPSSSSPASELSPPPAKAWEVSWDGKTNHLLASNDVKGTHKRAYFLLPPGANVPPTVSIVHPDGTSLTIKPLPAIFPPSLVASELDTGTRGVLHTIWAKERLRELQEEIDAEKMTNTESVGLEMVLQEQQWVVDHFGIVPKPNNIVEGRTMSASETLLSPISPQPLTGSRLGEKLKGLKLATSATDLIAGSAGEMTHKILADKNTHLQPVSFSPVPNDIAVHSFSHPARETTTGNLSLGASASLDAMLAGVDLHPRQQEQDQEEELFALPMSPRSPEMKKSPFSFA</sequence>
<accession>A0A9P9XRN0</accession>
<reference evidence="2" key="1">
    <citation type="submission" date="2019-01" db="EMBL/GenBank/DDBJ databases">
        <title>Colletotrichum abscissum LGMF1257.</title>
        <authorList>
            <person name="Baroncelli R."/>
        </authorList>
    </citation>
    <scope>NUCLEOTIDE SEQUENCE</scope>
    <source>
        <strain evidence="2">Ca142</strain>
    </source>
</reference>
<comment type="caution">
    <text evidence="2">The sequence shown here is derived from an EMBL/GenBank/DDBJ whole genome shotgun (WGS) entry which is preliminary data.</text>
</comment>
<evidence type="ECO:0000313" key="3">
    <source>
        <dbReference type="Proteomes" id="UP001056436"/>
    </source>
</evidence>
<evidence type="ECO:0000256" key="1">
    <source>
        <dbReference type="SAM" id="MobiDB-lite"/>
    </source>
</evidence>
<feature type="compositionally biased region" description="Low complexity" evidence="1">
    <location>
        <begin position="1"/>
        <end position="17"/>
    </location>
</feature>